<comment type="similarity">
    <text evidence="2">Belongs to the branched chain amino acid transporter family.</text>
</comment>
<comment type="subcellular location">
    <subcellularLocation>
        <location evidence="1">Cell membrane</location>
        <topology evidence="1">Multi-pass membrane protein</topology>
    </subcellularLocation>
</comment>
<feature type="transmembrane region" description="Helical" evidence="9">
    <location>
        <begin position="88"/>
        <end position="110"/>
    </location>
</feature>
<dbReference type="PANTHER" id="PTHR30588">
    <property type="entry name" value="BRANCHED-CHAIN AMINO ACID TRANSPORT SYSTEM 2 CARRIER PROTEIN"/>
    <property type="match status" value="1"/>
</dbReference>
<evidence type="ECO:0000256" key="2">
    <source>
        <dbReference type="ARBA" id="ARBA00008540"/>
    </source>
</evidence>
<feature type="transmembrane region" description="Helical" evidence="9">
    <location>
        <begin position="52"/>
        <end position="76"/>
    </location>
</feature>
<keyword evidence="3" id="KW-0813">Transport</keyword>
<feature type="transmembrane region" description="Helical" evidence="9">
    <location>
        <begin position="329"/>
        <end position="352"/>
    </location>
</feature>
<feature type="transmembrane region" description="Helical" evidence="9">
    <location>
        <begin position="388"/>
        <end position="408"/>
    </location>
</feature>
<keyword evidence="6" id="KW-0029">Amino-acid transport</keyword>
<sequence>MSDTVASPAAKSKMPSPLLTIGIASLTLFSMFFGAGNLIFPPMVGVSSGTNFWPAIIGFLIAGVLLPVAAIVAIAISGYSVRDLASRGGALFGVIFSVMAYLSIGAFYALPRTGAVAMETAVTPLVGWEGTAANGIFNVIFFGIALLLSWKQNSVIDILGRFLTPALVILLIALISLAIFNYERIPGVPTEEYASSPTVTGLFEGYNTMDAIAGLAFGIVIIGSLRAKGFGSGGTLIRSTIITGIIAGILLAAIYLGLGYMAQTVPNGQSYDSGAQLLADSANLTMGTPGQTIFSLIVILACLTTAVGLISATSAFFNTLVPKLNYHTWAIIFTVLSIAIAFRGLDAVMAVAVPFITFLYPPAITLIVLTLVQPLVRKVVGFYWTYRLALWASVVWSALTTIAAQGWGTNILEPVLNLSPGQDLDLGWIAPTFIVLLIGVIIDIVTKSSRREEHKAPYSD</sequence>
<dbReference type="GO" id="GO:0005304">
    <property type="term" value="F:L-valine transmembrane transporter activity"/>
    <property type="evidence" value="ECO:0007669"/>
    <property type="project" value="TreeGrafter"/>
</dbReference>
<dbReference type="Proteomes" id="UP001054925">
    <property type="component" value="Unassembled WGS sequence"/>
</dbReference>
<evidence type="ECO:0000256" key="5">
    <source>
        <dbReference type="ARBA" id="ARBA00022692"/>
    </source>
</evidence>
<organism evidence="10 11">
    <name type="scientific">Corynebacterium ammoniagenes</name>
    <name type="common">Brevibacterium ammoniagenes</name>
    <dbReference type="NCBI Taxonomy" id="1697"/>
    <lineage>
        <taxon>Bacteria</taxon>
        <taxon>Bacillati</taxon>
        <taxon>Actinomycetota</taxon>
        <taxon>Actinomycetes</taxon>
        <taxon>Mycobacteriales</taxon>
        <taxon>Corynebacteriaceae</taxon>
        <taxon>Corynebacterium</taxon>
    </lineage>
</organism>
<protein>
    <submittedName>
        <fullName evidence="10">Branched-chain amino acid transport system carrier protein</fullName>
    </submittedName>
</protein>
<gene>
    <name evidence="10" type="primary">brnQ</name>
    <name evidence="10" type="ORF">CAT723_04320</name>
</gene>
<name>A0AAV5G1L2_CORAM</name>
<reference evidence="10" key="1">
    <citation type="submission" date="2021-12" db="EMBL/GenBank/DDBJ databases">
        <title>Draft genome sequence of Corynebacterium ammoniagenes strain T-723.</title>
        <authorList>
            <person name="Matsuzawa M."/>
            <person name="Hiratani M."/>
            <person name="Abe I."/>
            <person name="Tsuji Y."/>
            <person name="Nakamura J."/>
        </authorList>
    </citation>
    <scope>NUCLEOTIDE SEQUENCE</scope>
    <source>
        <strain evidence="10">T-723</strain>
    </source>
</reference>
<dbReference type="EMBL" id="BQKK01000001">
    <property type="protein sequence ID" value="GJN41953.1"/>
    <property type="molecule type" value="Genomic_DNA"/>
</dbReference>
<dbReference type="RefSeq" id="WP_040356327.1">
    <property type="nucleotide sequence ID" value="NZ_BQKK01000001.1"/>
</dbReference>
<evidence type="ECO:0000313" key="10">
    <source>
        <dbReference type="EMBL" id="GJN41953.1"/>
    </source>
</evidence>
<dbReference type="PANTHER" id="PTHR30588:SF0">
    <property type="entry name" value="BRANCHED-CHAIN AMINO ACID PERMEASE BRNQ"/>
    <property type="match status" value="1"/>
</dbReference>
<evidence type="ECO:0000313" key="11">
    <source>
        <dbReference type="Proteomes" id="UP001054925"/>
    </source>
</evidence>
<evidence type="ECO:0000256" key="1">
    <source>
        <dbReference type="ARBA" id="ARBA00004651"/>
    </source>
</evidence>
<dbReference type="GO" id="GO:0015820">
    <property type="term" value="P:L-leucine transport"/>
    <property type="evidence" value="ECO:0007669"/>
    <property type="project" value="TreeGrafter"/>
</dbReference>
<feature type="transmembrane region" description="Helical" evidence="9">
    <location>
        <begin position="428"/>
        <end position="446"/>
    </location>
</feature>
<dbReference type="Pfam" id="PF05525">
    <property type="entry name" value="Branch_AA_trans"/>
    <property type="match status" value="1"/>
</dbReference>
<evidence type="ECO:0000256" key="7">
    <source>
        <dbReference type="ARBA" id="ARBA00022989"/>
    </source>
</evidence>
<feature type="transmembrane region" description="Helical" evidence="9">
    <location>
        <begin position="241"/>
        <end position="262"/>
    </location>
</feature>
<evidence type="ECO:0000256" key="4">
    <source>
        <dbReference type="ARBA" id="ARBA00022475"/>
    </source>
</evidence>
<dbReference type="NCBIfam" id="TIGR00796">
    <property type="entry name" value="livcs"/>
    <property type="match status" value="1"/>
</dbReference>
<evidence type="ECO:0000256" key="6">
    <source>
        <dbReference type="ARBA" id="ARBA00022970"/>
    </source>
</evidence>
<evidence type="ECO:0000256" key="8">
    <source>
        <dbReference type="ARBA" id="ARBA00023136"/>
    </source>
</evidence>
<dbReference type="AlphaFoldDB" id="A0AAV5G1L2"/>
<keyword evidence="8 9" id="KW-0472">Membrane</keyword>
<feature type="transmembrane region" description="Helical" evidence="9">
    <location>
        <begin position="18"/>
        <end position="40"/>
    </location>
</feature>
<feature type="transmembrane region" description="Helical" evidence="9">
    <location>
        <begin position="130"/>
        <end position="150"/>
    </location>
</feature>
<dbReference type="GO" id="GO:0015818">
    <property type="term" value="P:isoleucine transport"/>
    <property type="evidence" value="ECO:0007669"/>
    <property type="project" value="TreeGrafter"/>
</dbReference>
<feature type="transmembrane region" description="Helical" evidence="9">
    <location>
        <begin position="293"/>
        <end position="317"/>
    </location>
</feature>
<keyword evidence="7 9" id="KW-1133">Transmembrane helix</keyword>
<feature type="transmembrane region" description="Helical" evidence="9">
    <location>
        <begin position="358"/>
        <end position="376"/>
    </location>
</feature>
<proteinExistence type="inferred from homology"/>
<evidence type="ECO:0000256" key="3">
    <source>
        <dbReference type="ARBA" id="ARBA00022448"/>
    </source>
</evidence>
<dbReference type="GO" id="GO:0015190">
    <property type="term" value="F:L-leucine transmembrane transporter activity"/>
    <property type="evidence" value="ECO:0007669"/>
    <property type="project" value="TreeGrafter"/>
</dbReference>
<dbReference type="InterPro" id="IPR004685">
    <property type="entry name" value="Brnchd-chn_aa_trnsp_Livcs"/>
</dbReference>
<feature type="transmembrane region" description="Helical" evidence="9">
    <location>
        <begin position="211"/>
        <end position="229"/>
    </location>
</feature>
<evidence type="ECO:0000256" key="9">
    <source>
        <dbReference type="SAM" id="Phobius"/>
    </source>
</evidence>
<accession>A0AAV5G1L2</accession>
<feature type="transmembrane region" description="Helical" evidence="9">
    <location>
        <begin position="162"/>
        <end position="182"/>
    </location>
</feature>
<keyword evidence="5 9" id="KW-0812">Transmembrane</keyword>
<dbReference type="GO" id="GO:0015188">
    <property type="term" value="F:L-isoleucine transmembrane transporter activity"/>
    <property type="evidence" value="ECO:0007669"/>
    <property type="project" value="TreeGrafter"/>
</dbReference>
<dbReference type="GO" id="GO:0005886">
    <property type="term" value="C:plasma membrane"/>
    <property type="evidence" value="ECO:0007669"/>
    <property type="project" value="UniProtKB-SubCell"/>
</dbReference>
<keyword evidence="4" id="KW-1003">Cell membrane</keyword>
<comment type="caution">
    <text evidence="10">The sequence shown here is derived from an EMBL/GenBank/DDBJ whole genome shotgun (WGS) entry which is preliminary data.</text>
</comment>